<keyword evidence="3" id="KW-0472">Membrane</keyword>
<dbReference type="CDD" id="cd01948">
    <property type="entry name" value="EAL"/>
    <property type="match status" value="1"/>
</dbReference>
<feature type="transmembrane region" description="Helical" evidence="3">
    <location>
        <begin position="12"/>
        <end position="35"/>
    </location>
</feature>
<dbReference type="InterPro" id="IPR029787">
    <property type="entry name" value="Nucleotide_cyclase"/>
</dbReference>
<sequence length="589" mass="67075">MLSIFTDLDGSILWPLLTTLFGLALCTCMIVINKLHYYLHKIKKMNAVLSDLTLIPLANPNPVLGVDRMGVITFANHGSEIILAEWKVSLNERVPPEWREIIHQILISKKIQNVEMRCGEQSYILTIVPKQHNFVNLYGMEITPYKNLEKELLNRAISDEQTKLPNRVAFKQSLDVKSLEAKRTKSKLGILVARIDDFSQLVYTYGQEISSQLLYEFSQRLTTFANKNSTIARISESEFGLLEPKMTESSILADYVTNLIEKCTQPYFIHNRNIVISISIGITICPNDGDSAEILSRNAQLAVNRTSDTRNQYEFFQRGMEEQIQMKRQIIADLHDALGKQQFELFYQPQIHLQTQELVGCEALIRWKHPQKGYISPFYFIPAAEEGNLIMPIGEWVLNEACGQIAKWKAAGFRPIKVAVNLSARQILKAGIIDFITETMNKNQVTEDWLALELTESALVEDQQHAIEVMKQIKSLGLDLALDDFGTGYSSLSYLLQFPIDKIKIDRSFVKIIENENDEHAVTKGIIDLGHSMGLAIVVEGVETAAQLNYFIKHKCDIIQGFIFGKPEPAEVFEKFYAVNWKSEIERHK</sequence>
<accession>A0A0Q9YV30</accession>
<evidence type="ECO:0000256" key="2">
    <source>
        <dbReference type="ARBA" id="ARBA00022636"/>
    </source>
</evidence>
<comment type="caution">
    <text evidence="6">The sequence shown here is derived from an EMBL/GenBank/DDBJ whole genome shotgun (WGS) entry which is preliminary data.</text>
</comment>
<dbReference type="PANTHER" id="PTHR44757">
    <property type="entry name" value="DIGUANYLATE CYCLASE DGCP"/>
    <property type="match status" value="1"/>
</dbReference>
<gene>
    <name evidence="6" type="primary">cph2_1</name>
    <name evidence="6" type="ORF">CC99x_00192</name>
</gene>
<dbReference type="CDD" id="cd01949">
    <property type="entry name" value="GGDEF"/>
    <property type="match status" value="1"/>
</dbReference>
<dbReference type="Pfam" id="PF00990">
    <property type="entry name" value="GGDEF"/>
    <property type="match status" value="1"/>
</dbReference>
<dbReference type="SUPFAM" id="SSF141868">
    <property type="entry name" value="EAL domain-like"/>
    <property type="match status" value="1"/>
</dbReference>
<dbReference type="PANTHER" id="PTHR44757:SF2">
    <property type="entry name" value="BIOFILM ARCHITECTURE MAINTENANCE PROTEIN MBAA"/>
    <property type="match status" value="1"/>
</dbReference>
<dbReference type="InterPro" id="IPR052155">
    <property type="entry name" value="Biofilm_reg_signaling"/>
</dbReference>
<dbReference type="SUPFAM" id="SSF55073">
    <property type="entry name" value="Nucleotide cyclase"/>
    <property type="match status" value="1"/>
</dbReference>
<dbReference type="FunFam" id="3.20.20.450:FF:000001">
    <property type="entry name" value="Cyclic di-GMP phosphodiesterase yahA"/>
    <property type="match status" value="1"/>
</dbReference>
<feature type="domain" description="EAL" evidence="4">
    <location>
        <begin position="327"/>
        <end position="581"/>
    </location>
</feature>
<dbReference type="Pfam" id="PF00563">
    <property type="entry name" value="EAL"/>
    <property type="match status" value="1"/>
</dbReference>
<evidence type="ECO:0000256" key="1">
    <source>
        <dbReference type="ARBA" id="ARBA00012282"/>
    </source>
</evidence>
<dbReference type="SMART" id="SM00267">
    <property type="entry name" value="GGDEF"/>
    <property type="match status" value="1"/>
</dbReference>
<dbReference type="InterPro" id="IPR001633">
    <property type="entry name" value="EAL_dom"/>
</dbReference>
<dbReference type="EC" id="3.1.4.52" evidence="1"/>
<dbReference type="GO" id="GO:0071111">
    <property type="term" value="F:cyclic-guanylate-specific phosphodiesterase activity"/>
    <property type="evidence" value="ECO:0007669"/>
    <property type="project" value="UniProtKB-EC"/>
</dbReference>
<dbReference type="NCBIfam" id="TIGR00254">
    <property type="entry name" value="GGDEF"/>
    <property type="match status" value="1"/>
</dbReference>
<dbReference type="PROSITE" id="PS50883">
    <property type="entry name" value="EAL"/>
    <property type="match status" value="1"/>
</dbReference>
<keyword evidence="3" id="KW-1133">Transmembrane helix</keyword>
<dbReference type="SMART" id="SM00052">
    <property type="entry name" value="EAL"/>
    <property type="match status" value="1"/>
</dbReference>
<name>A0A0Q9YV30_9GAMM</name>
<evidence type="ECO:0000256" key="3">
    <source>
        <dbReference type="SAM" id="Phobius"/>
    </source>
</evidence>
<evidence type="ECO:0000259" key="4">
    <source>
        <dbReference type="PROSITE" id="PS50883"/>
    </source>
</evidence>
<protein>
    <recommendedName>
        <fullName evidence="1">cyclic-guanylate-specific phosphodiesterase</fullName>
        <ecNumber evidence="1">3.1.4.52</ecNumber>
    </recommendedName>
</protein>
<feature type="domain" description="GGDEF" evidence="5">
    <location>
        <begin position="186"/>
        <end position="318"/>
    </location>
</feature>
<evidence type="ECO:0000313" key="6">
    <source>
        <dbReference type="EMBL" id="KRG19971.1"/>
    </source>
</evidence>
<evidence type="ECO:0000259" key="5">
    <source>
        <dbReference type="PROSITE" id="PS50887"/>
    </source>
</evidence>
<dbReference type="InterPro" id="IPR035919">
    <property type="entry name" value="EAL_sf"/>
</dbReference>
<dbReference type="InterPro" id="IPR000160">
    <property type="entry name" value="GGDEF_dom"/>
</dbReference>
<dbReference type="PROSITE" id="PS50887">
    <property type="entry name" value="GGDEF"/>
    <property type="match status" value="1"/>
</dbReference>
<dbReference type="Gene3D" id="3.20.20.450">
    <property type="entry name" value="EAL domain"/>
    <property type="match status" value="1"/>
</dbReference>
<dbReference type="Gene3D" id="3.30.70.270">
    <property type="match status" value="1"/>
</dbReference>
<reference evidence="6" key="1">
    <citation type="submission" date="2015-09" db="EMBL/GenBank/DDBJ databases">
        <title>Draft Genome Sequences of Two Novel Amoeba-resistant Intranuclear Bacteria, Candidatus Berkiella cookevillensis and Candidatus Berkiella aquae.</title>
        <authorList>
            <person name="Mehari Y.T."/>
            <person name="Arivett B.A."/>
            <person name="Farone A.L."/>
            <person name="Gunderson J.H."/>
            <person name="Farone M.B."/>
        </authorList>
    </citation>
    <scope>NUCLEOTIDE SEQUENCE [LARGE SCALE GENOMIC DNA]</scope>
    <source>
        <strain evidence="6">CC99</strain>
    </source>
</reference>
<dbReference type="AlphaFoldDB" id="A0A0Q9YV30"/>
<proteinExistence type="predicted"/>
<keyword evidence="2" id="KW-0973">c-di-GMP</keyword>
<dbReference type="EMBL" id="LKHV01000001">
    <property type="protein sequence ID" value="KRG19971.1"/>
    <property type="molecule type" value="Genomic_DNA"/>
</dbReference>
<dbReference type="InterPro" id="IPR043128">
    <property type="entry name" value="Rev_trsase/Diguanyl_cyclase"/>
</dbReference>
<dbReference type="STRING" id="437022.CC99x_00192"/>
<organism evidence="6">
    <name type="scientific">Candidatus Berkiella cookevillensis</name>
    <dbReference type="NCBI Taxonomy" id="437022"/>
    <lineage>
        <taxon>Bacteria</taxon>
        <taxon>Pseudomonadati</taxon>
        <taxon>Pseudomonadota</taxon>
        <taxon>Gammaproteobacteria</taxon>
        <taxon>Candidatus Berkiellales</taxon>
        <taxon>Candidatus Berkiellaceae</taxon>
        <taxon>Candidatus Berkiella</taxon>
    </lineage>
</organism>
<keyword evidence="3" id="KW-0812">Transmembrane</keyword>